<evidence type="ECO:0000256" key="2">
    <source>
        <dbReference type="ARBA" id="ARBA00023315"/>
    </source>
</evidence>
<dbReference type="Proteomes" id="UP000279457">
    <property type="component" value="Unassembled WGS sequence"/>
</dbReference>
<dbReference type="PROSITE" id="PS51186">
    <property type="entry name" value="GNAT"/>
    <property type="match status" value="1"/>
</dbReference>
<dbReference type="Pfam" id="PF00583">
    <property type="entry name" value="Acetyltransf_1"/>
    <property type="match status" value="1"/>
</dbReference>
<protein>
    <submittedName>
        <fullName evidence="4">GNAT family N-acetyltransferase</fullName>
    </submittedName>
</protein>
<keyword evidence="5" id="KW-1185">Reference proteome</keyword>
<evidence type="ECO:0000259" key="3">
    <source>
        <dbReference type="PROSITE" id="PS51186"/>
    </source>
</evidence>
<name>A0A3N6RV16_9GAMM</name>
<dbReference type="InterPro" id="IPR050832">
    <property type="entry name" value="Bact_Acetyltransf"/>
</dbReference>
<dbReference type="OrthoDB" id="7350013at2"/>
<comment type="caution">
    <text evidence="4">The sequence shown here is derived from an EMBL/GenBank/DDBJ whole genome shotgun (WGS) entry which is preliminary data.</text>
</comment>
<dbReference type="EMBL" id="RHHM01000017">
    <property type="protein sequence ID" value="RQM36764.1"/>
    <property type="molecule type" value="Genomic_DNA"/>
</dbReference>
<keyword evidence="2" id="KW-0012">Acyltransferase</keyword>
<dbReference type="PANTHER" id="PTHR43877:SF1">
    <property type="entry name" value="ACETYLTRANSFERASE"/>
    <property type="match status" value="1"/>
</dbReference>
<evidence type="ECO:0000313" key="4">
    <source>
        <dbReference type="EMBL" id="RQM36764.1"/>
    </source>
</evidence>
<dbReference type="GO" id="GO:0016747">
    <property type="term" value="F:acyltransferase activity, transferring groups other than amino-acyl groups"/>
    <property type="evidence" value="ECO:0007669"/>
    <property type="project" value="InterPro"/>
</dbReference>
<reference evidence="4 5" key="1">
    <citation type="submission" date="2018-10" db="EMBL/GenBank/DDBJ databases">
        <title>Draft genome sequence for the type isolate of Erwinia psidii, agent causal of bacterial blight in guava (Psidium guajava) and wilt and die-back of Eucalyptus spp.</title>
        <authorList>
            <person name="Hermenegildo P.S."/>
            <person name="Santos S.A."/>
            <person name="Guimaraes L.M.S."/>
            <person name="Vidigal P.M.P."/>
            <person name="Pereira I.C."/>
            <person name="Badel J.L."/>
            <person name="Alfenas-Zerbini P."/>
            <person name="Ferreira M.A.S.V."/>
            <person name="Alfenas A.C."/>
        </authorList>
    </citation>
    <scope>NUCLEOTIDE SEQUENCE [LARGE SCALE GENOMIC DNA]</scope>
    <source>
        <strain evidence="4 5">IBSBF 435</strain>
    </source>
</reference>
<proteinExistence type="predicted"/>
<dbReference type="Gene3D" id="3.40.630.30">
    <property type="match status" value="1"/>
</dbReference>
<dbReference type="InterPro" id="IPR016181">
    <property type="entry name" value="Acyl_CoA_acyltransferase"/>
</dbReference>
<dbReference type="InterPro" id="IPR000182">
    <property type="entry name" value="GNAT_dom"/>
</dbReference>
<sequence>MIVIRDFVADDADGISELFREVYGDRYVYSDLYMPTMIVWHNAQRHWHSAVAVENGCIIGHAALWMNEDAPCAELAMFATHPKTRRRGVATRLGRHLRCEARKQQLTMLTIKMVCSHPHSQRMAKNLGFDAIALLRDYVVSPFESGSLESVILGVLPLQPCPVPQIVGMHGQHHWLSLLSARFGSTLPPCTVQTTSALEMTDIGNRVEVTLYQPTNRITDEITRLPHSRLIYLRAQISTALAEALPMLYRAGYRDSGLMPDNRGGWFWLFQRGFRRQELQLCCPIAQMLQTYLLSA</sequence>
<dbReference type="AlphaFoldDB" id="A0A3N6RV16"/>
<dbReference type="RefSeq" id="WP_124234495.1">
    <property type="nucleotide sequence ID" value="NZ_RHHM01000017.1"/>
</dbReference>
<evidence type="ECO:0000313" key="5">
    <source>
        <dbReference type="Proteomes" id="UP000279457"/>
    </source>
</evidence>
<feature type="domain" description="N-acetyltransferase" evidence="3">
    <location>
        <begin position="2"/>
        <end position="162"/>
    </location>
</feature>
<dbReference type="SUPFAM" id="SSF55729">
    <property type="entry name" value="Acyl-CoA N-acyltransferases (Nat)"/>
    <property type="match status" value="1"/>
</dbReference>
<dbReference type="PANTHER" id="PTHR43877">
    <property type="entry name" value="AMINOALKYLPHOSPHONATE N-ACETYLTRANSFERASE-RELATED-RELATED"/>
    <property type="match status" value="1"/>
</dbReference>
<keyword evidence="1 4" id="KW-0808">Transferase</keyword>
<gene>
    <name evidence="4" type="ORF">EB241_18600</name>
</gene>
<evidence type="ECO:0000256" key="1">
    <source>
        <dbReference type="ARBA" id="ARBA00022679"/>
    </source>
</evidence>
<accession>A0A3N6RV16</accession>
<organism evidence="4 5">
    <name type="scientific">Erwinia psidii</name>
    <dbReference type="NCBI Taxonomy" id="69224"/>
    <lineage>
        <taxon>Bacteria</taxon>
        <taxon>Pseudomonadati</taxon>
        <taxon>Pseudomonadota</taxon>
        <taxon>Gammaproteobacteria</taxon>
        <taxon>Enterobacterales</taxon>
        <taxon>Erwiniaceae</taxon>
        <taxon>Erwinia</taxon>
    </lineage>
</organism>
<dbReference type="CDD" id="cd04301">
    <property type="entry name" value="NAT_SF"/>
    <property type="match status" value="1"/>
</dbReference>